<evidence type="ECO:0000313" key="1">
    <source>
        <dbReference type="EMBL" id="SVD69125.1"/>
    </source>
</evidence>
<sequence length="62" mass="7019">MRFVSEDIEQYCKDLSSQDSELLIELSNKTWETEDIPQMLCGSLVGGLLQMLIKISGAERIL</sequence>
<reference evidence="1" key="1">
    <citation type="submission" date="2018-05" db="EMBL/GenBank/DDBJ databases">
        <authorList>
            <person name="Lanie J.A."/>
            <person name="Ng W.-L."/>
            <person name="Kazmierczak K.M."/>
            <person name="Andrzejewski T.M."/>
            <person name="Davidsen T.M."/>
            <person name="Wayne K.J."/>
            <person name="Tettelin H."/>
            <person name="Glass J.I."/>
            <person name="Rusch D."/>
            <person name="Podicherti R."/>
            <person name="Tsui H.-C.T."/>
            <person name="Winkler M.E."/>
        </authorList>
    </citation>
    <scope>NUCLEOTIDE SEQUENCE</scope>
</reference>
<dbReference type="EMBL" id="UINC01166916">
    <property type="protein sequence ID" value="SVD69125.1"/>
    <property type="molecule type" value="Genomic_DNA"/>
</dbReference>
<organism evidence="1">
    <name type="scientific">marine metagenome</name>
    <dbReference type="NCBI Taxonomy" id="408172"/>
    <lineage>
        <taxon>unclassified sequences</taxon>
        <taxon>metagenomes</taxon>
        <taxon>ecological metagenomes</taxon>
    </lineage>
</organism>
<dbReference type="AlphaFoldDB" id="A0A382XEU9"/>
<proteinExistence type="predicted"/>
<protein>
    <submittedName>
        <fullName evidence="1">Uncharacterized protein</fullName>
    </submittedName>
</protein>
<dbReference type="InterPro" id="IPR029063">
    <property type="entry name" value="SAM-dependent_MTases_sf"/>
</dbReference>
<gene>
    <name evidence="1" type="ORF">METZ01_LOCUS421979</name>
</gene>
<feature type="non-terminal residue" evidence="1">
    <location>
        <position position="62"/>
    </location>
</feature>
<accession>A0A382XEU9</accession>
<dbReference type="Gene3D" id="3.40.50.150">
    <property type="entry name" value="Vaccinia Virus protein VP39"/>
    <property type="match status" value="1"/>
</dbReference>
<name>A0A382XEU9_9ZZZZ</name>